<keyword evidence="2" id="KW-1185">Reference proteome</keyword>
<organism evidence="1 2">
    <name type="scientific">Sesamum alatum</name>
    <dbReference type="NCBI Taxonomy" id="300844"/>
    <lineage>
        <taxon>Eukaryota</taxon>
        <taxon>Viridiplantae</taxon>
        <taxon>Streptophyta</taxon>
        <taxon>Embryophyta</taxon>
        <taxon>Tracheophyta</taxon>
        <taxon>Spermatophyta</taxon>
        <taxon>Magnoliopsida</taxon>
        <taxon>eudicotyledons</taxon>
        <taxon>Gunneridae</taxon>
        <taxon>Pentapetalae</taxon>
        <taxon>asterids</taxon>
        <taxon>lamiids</taxon>
        <taxon>Lamiales</taxon>
        <taxon>Pedaliaceae</taxon>
        <taxon>Sesamum</taxon>
    </lineage>
</organism>
<dbReference type="AlphaFoldDB" id="A0AAE1XX20"/>
<dbReference type="Proteomes" id="UP001293254">
    <property type="component" value="Unassembled WGS sequence"/>
</dbReference>
<proteinExistence type="predicted"/>
<evidence type="ECO:0000313" key="1">
    <source>
        <dbReference type="EMBL" id="KAK4419595.1"/>
    </source>
</evidence>
<sequence>MSKRLANQEFLNPPGSILSFYPPVISTQQFAFRGTPTITPLSLSLSYFLSLETFRRATLLRFSTLAKKREFRKGKKNRRTAPFGSPGGLFRSFHIDIYRTGRRSLRGSLVFESAALC</sequence>
<gene>
    <name evidence="1" type="ORF">Salat_2372400</name>
</gene>
<comment type="caution">
    <text evidence="1">The sequence shown here is derived from an EMBL/GenBank/DDBJ whole genome shotgun (WGS) entry which is preliminary data.</text>
</comment>
<evidence type="ECO:0000313" key="2">
    <source>
        <dbReference type="Proteomes" id="UP001293254"/>
    </source>
</evidence>
<accession>A0AAE1XX20</accession>
<name>A0AAE1XX20_9LAMI</name>
<reference evidence="1" key="2">
    <citation type="journal article" date="2024" name="Plant">
        <title>Genomic evolution and insights into agronomic trait innovations of Sesamum species.</title>
        <authorList>
            <person name="Miao H."/>
            <person name="Wang L."/>
            <person name="Qu L."/>
            <person name="Liu H."/>
            <person name="Sun Y."/>
            <person name="Le M."/>
            <person name="Wang Q."/>
            <person name="Wei S."/>
            <person name="Zheng Y."/>
            <person name="Lin W."/>
            <person name="Duan Y."/>
            <person name="Cao H."/>
            <person name="Xiong S."/>
            <person name="Wang X."/>
            <person name="Wei L."/>
            <person name="Li C."/>
            <person name="Ma Q."/>
            <person name="Ju M."/>
            <person name="Zhao R."/>
            <person name="Li G."/>
            <person name="Mu C."/>
            <person name="Tian Q."/>
            <person name="Mei H."/>
            <person name="Zhang T."/>
            <person name="Gao T."/>
            <person name="Zhang H."/>
        </authorList>
    </citation>
    <scope>NUCLEOTIDE SEQUENCE</scope>
    <source>
        <strain evidence="1">3651</strain>
    </source>
</reference>
<protein>
    <submittedName>
        <fullName evidence="1">Uncharacterized protein</fullName>
    </submittedName>
</protein>
<dbReference type="EMBL" id="JACGWO010000009">
    <property type="protein sequence ID" value="KAK4419595.1"/>
    <property type="molecule type" value="Genomic_DNA"/>
</dbReference>
<reference evidence="1" key="1">
    <citation type="submission" date="2020-06" db="EMBL/GenBank/DDBJ databases">
        <authorList>
            <person name="Li T."/>
            <person name="Hu X."/>
            <person name="Zhang T."/>
            <person name="Song X."/>
            <person name="Zhang H."/>
            <person name="Dai N."/>
            <person name="Sheng W."/>
            <person name="Hou X."/>
            <person name="Wei L."/>
        </authorList>
    </citation>
    <scope>NUCLEOTIDE SEQUENCE</scope>
    <source>
        <strain evidence="1">3651</strain>
        <tissue evidence="1">Leaf</tissue>
    </source>
</reference>